<dbReference type="AlphaFoldDB" id="A0A6C0D5W2"/>
<sequence length="254" mass="30096">MTIQWISKNVKGDGSCFYRALFRSASRHYNGPLVKNIYKCFGIRADDMEEEEFVKKIRNSLGNKIKNNIYDIMTESQRENILLNTHIESNNARMYQIESTMGLYDTLVNWARVDPEIYDTIIDEQPREFKNKFKTTEKFLKTSKEDFYEFLGDIVSNMSVYASEYDIYLVKWILEKCGTPIFLNMYSEETSPLIRKKNSMKALNIQRINENHYISWYETDNLNNVTNAMSKMKIKGGKRFKNKTRKYNKKTCQI</sequence>
<protein>
    <recommendedName>
        <fullName evidence="2">OTU domain-containing protein</fullName>
    </recommendedName>
</protein>
<evidence type="ECO:0000313" key="1">
    <source>
        <dbReference type="EMBL" id="QHT12426.1"/>
    </source>
</evidence>
<proteinExistence type="predicted"/>
<dbReference type="EMBL" id="MN739545">
    <property type="protein sequence ID" value="QHT12426.1"/>
    <property type="molecule type" value="Genomic_DNA"/>
</dbReference>
<evidence type="ECO:0008006" key="2">
    <source>
        <dbReference type="Google" id="ProtNLM"/>
    </source>
</evidence>
<reference evidence="1" key="1">
    <citation type="journal article" date="2020" name="Nature">
        <title>Giant virus diversity and host interactions through global metagenomics.</title>
        <authorList>
            <person name="Schulz F."/>
            <person name="Roux S."/>
            <person name="Paez-Espino D."/>
            <person name="Jungbluth S."/>
            <person name="Walsh D.A."/>
            <person name="Denef V.J."/>
            <person name="McMahon K.D."/>
            <person name="Konstantinidis K.T."/>
            <person name="Eloe-Fadrosh E.A."/>
            <person name="Kyrpides N.C."/>
            <person name="Woyke T."/>
        </authorList>
    </citation>
    <scope>NUCLEOTIDE SEQUENCE</scope>
    <source>
        <strain evidence="1">GVMAG-M-3300023174-129</strain>
    </source>
</reference>
<name>A0A6C0D5W2_9ZZZZ</name>
<accession>A0A6C0D5W2</accession>
<organism evidence="1">
    <name type="scientific">viral metagenome</name>
    <dbReference type="NCBI Taxonomy" id="1070528"/>
    <lineage>
        <taxon>unclassified sequences</taxon>
        <taxon>metagenomes</taxon>
        <taxon>organismal metagenomes</taxon>
    </lineage>
</organism>